<dbReference type="OrthoDB" id="640949at2"/>
<keyword evidence="4" id="KW-1185">Reference proteome</keyword>
<protein>
    <submittedName>
        <fullName evidence="3">Por secretion system C-terminal sorting domain-containing protein</fullName>
    </submittedName>
</protein>
<proteinExistence type="predicted"/>
<accession>A0A212U8M7</accession>
<dbReference type="RefSeq" id="WP_088843821.1">
    <property type="nucleotide sequence ID" value="NZ_FYEW01000002.1"/>
</dbReference>
<name>A0A212U8M7_9BACT</name>
<evidence type="ECO:0000313" key="4">
    <source>
        <dbReference type="Proteomes" id="UP000198131"/>
    </source>
</evidence>
<feature type="domain" description="Secretion system C-terminal sorting" evidence="2">
    <location>
        <begin position="241"/>
        <end position="319"/>
    </location>
</feature>
<dbReference type="AlphaFoldDB" id="A0A212U8M7"/>
<dbReference type="NCBIfam" id="TIGR04183">
    <property type="entry name" value="Por_Secre_tail"/>
    <property type="match status" value="1"/>
</dbReference>
<reference evidence="4" key="1">
    <citation type="submission" date="2017-06" db="EMBL/GenBank/DDBJ databases">
        <authorList>
            <person name="Varghese N."/>
            <person name="Submissions S."/>
        </authorList>
    </citation>
    <scope>NUCLEOTIDE SEQUENCE [LARGE SCALE GENOMIC DNA]</scope>
    <source>
        <strain evidence="4">DSM 11116</strain>
    </source>
</reference>
<evidence type="ECO:0000256" key="1">
    <source>
        <dbReference type="SAM" id="SignalP"/>
    </source>
</evidence>
<dbReference type="Gene3D" id="2.60.120.890">
    <property type="entry name" value="BT2081, beta-jelly-roll domain"/>
    <property type="match status" value="1"/>
</dbReference>
<dbReference type="Pfam" id="PF18962">
    <property type="entry name" value="Por_Secre_tail"/>
    <property type="match status" value="1"/>
</dbReference>
<gene>
    <name evidence="3" type="ORF">SAMN06265337_2460</name>
</gene>
<dbReference type="InterPro" id="IPR026444">
    <property type="entry name" value="Secre_tail"/>
</dbReference>
<feature type="chain" id="PRO_5012216991" evidence="1">
    <location>
        <begin position="24"/>
        <end position="320"/>
    </location>
</feature>
<feature type="signal peptide" evidence="1">
    <location>
        <begin position="1"/>
        <end position="23"/>
    </location>
</feature>
<organism evidence="3 4">
    <name type="scientific">Hymenobacter gelipurpurascens</name>
    <dbReference type="NCBI Taxonomy" id="89968"/>
    <lineage>
        <taxon>Bacteria</taxon>
        <taxon>Pseudomonadati</taxon>
        <taxon>Bacteroidota</taxon>
        <taxon>Cytophagia</taxon>
        <taxon>Cytophagales</taxon>
        <taxon>Hymenobacteraceae</taxon>
        <taxon>Hymenobacter</taxon>
    </lineage>
</organism>
<evidence type="ECO:0000313" key="3">
    <source>
        <dbReference type="EMBL" id="SNC74618.1"/>
    </source>
</evidence>
<dbReference type="EMBL" id="FYEW01000002">
    <property type="protein sequence ID" value="SNC74618.1"/>
    <property type="molecule type" value="Genomic_DNA"/>
</dbReference>
<dbReference type="InterPro" id="IPR038653">
    <property type="entry name" value="Put_CMD_sf"/>
</dbReference>
<evidence type="ECO:0000259" key="2">
    <source>
        <dbReference type="Pfam" id="PF18962"/>
    </source>
</evidence>
<sequence>MKQLLHRIATAVAAVLFAGSALAQTPAAVPNGTFETWATRSGSEAPQGWIRTDEILLFSPLAPLAPLLVPTGTTTKATVAHGGSFAAQIQNVTKTTPLGSGVLPGVLLLGPRVNPNGNGNIGGGVPYTSRPTRLQFWYKLTGDNALKDSAAVAVGLLKTQGGSTDIVAFDAVLLTPAPNYTLLDIPLTYIKSFAPDTLEMFFTSGLAETITAGTTLTVDDVVLVGTVTATRNPATEAALQIYPNPSTTGEFSLASLGSPALSTAPYTVADVTGRIVVRQAAAAASEARGRLVNLRGQRAGVYLLQLHTPEGPLTRKLVIE</sequence>
<dbReference type="Proteomes" id="UP000198131">
    <property type="component" value="Unassembled WGS sequence"/>
</dbReference>
<keyword evidence="1" id="KW-0732">Signal</keyword>